<keyword evidence="5" id="KW-0547">Nucleotide-binding</keyword>
<evidence type="ECO:0000256" key="8">
    <source>
        <dbReference type="ARBA" id="ARBA00023012"/>
    </source>
</evidence>
<dbReference type="PANTHER" id="PTHR43065">
    <property type="entry name" value="SENSOR HISTIDINE KINASE"/>
    <property type="match status" value="1"/>
</dbReference>
<proteinExistence type="predicted"/>
<keyword evidence="7" id="KW-0067">ATP-binding</keyword>
<dbReference type="InterPro" id="IPR036097">
    <property type="entry name" value="HisK_dim/P_sf"/>
</dbReference>
<comment type="caution">
    <text evidence="10">The sequence shown here is derived from an EMBL/GenBank/DDBJ whole genome shotgun (WGS) entry which is preliminary data.</text>
</comment>
<dbReference type="Gene3D" id="1.10.287.130">
    <property type="match status" value="1"/>
</dbReference>
<dbReference type="EMBL" id="LACI01000558">
    <property type="protein sequence ID" value="KJU86526.1"/>
    <property type="molecule type" value="Genomic_DNA"/>
</dbReference>
<evidence type="ECO:0000256" key="3">
    <source>
        <dbReference type="ARBA" id="ARBA00022553"/>
    </source>
</evidence>
<evidence type="ECO:0000313" key="11">
    <source>
        <dbReference type="Proteomes" id="UP000033423"/>
    </source>
</evidence>
<organism evidence="10 11">
    <name type="scientific">Candidatus Magnetobacterium bavaricum</name>
    <dbReference type="NCBI Taxonomy" id="29290"/>
    <lineage>
        <taxon>Bacteria</taxon>
        <taxon>Pseudomonadati</taxon>
        <taxon>Nitrospirota</taxon>
        <taxon>Thermodesulfovibrionia</taxon>
        <taxon>Thermodesulfovibrionales</taxon>
        <taxon>Candidatus Magnetobacteriaceae</taxon>
        <taxon>Candidatus Magnetobacterium</taxon>
    </lineage>
</organism>
<keyword evidence="4" id="KW-0808">Transferase</keyword>
<dbReference type="Gene3D" id="3.30.565.10">
    <property type="entry name" value="Histidine kinase-like ATPase, C-terminal domain"/>
    <property type="match status" value="1"/>
</dbReference>
<dbReference type="InterPro" id="IPR036890">
    <property type="entry name" value="HATPase_C_sf"/>
</dbReference>
<feature type="domain" description="Histidine kinase" evidence="9">
    <location>
        <begin position="7"/>
        <end position="222"/>
    </location>
</feature>
<evidence type="ECO:0000256" key="1">
    <source>
        <dbReference type="ARBA" id="ARBA00000085"/>
    </source>
</evidence>
<name>A0A0F3GXA3_9BACT</name>
<dbReference type="GO" id="GO:0000155">
    <property type="term" value="F:phosphorelay sensor kinase activity"/>
    <property type="evidence" value="ECO:0007669"/>
    <property type="project" value="InterPro"/>
</dbReference>
<keyword evidence="11" id="KW-1185">Reference proteome</keyword>
<dbReference type="InterPro" id="IPR005467">
    <property type="entry name" value="His_kinase_dom"/>
</dbReference>
<dbReference type="EC" id="2.7.13.3" evidence="2"/>
<sequence length="223" mass="25045">MGEMISYIAHQWRQPLNALNIILFNIEDTCDSKESDMDLMKNLLKDGTTIISKMSNTIDDFRNFFKQTKDKSSFSLRDVISETLAIVNTSLKFHNIAVTVTGNDDIYITGFPNEYSQVILNILTNAKDAILEQRLREGKITIDFYEDDQNTVVNITDNAGGIPPDLMDRIFEPYFTTRMEGKGTGIGLYMSKIIIEEHMNGSITASNTPDGAMFTIIVPHGKG</sequence>
<keyword evidence="3" id="KW-0597">Phosphoprotein</keyword>
<evidence type="ECO:0000256" key="7">
    <source>
        <dbReference type="ARBA" id="ARBA00022840"/>
    </source>
</evidence>
<dbReference type="InterPro" id="IPR003594">
    <property type="entry name" value="HATPase_dom"/>
</dbReference>
<dbReference type="SUPFAM" id="SSF55874">
    <property type="entry name" value="ATPase domain of HSP90 chaperone/DNA topoisomerase II/histidine kinase"/>
    <property type="match status" value="1"/>
</dbReference>
<dbReference type="InterPro" id="IPR003661">
    <property type="entry name" value="HisK_dim/P_dom"/>
</dbReference>
<reference evidence="10 11" key="1">
    <citation type="submission" date="2015-02" db="EMBL/GenBank/DDBJ databases">
        <title>Single-cell genomics of uncultivated deep-branching MTB reveals a conserved set of magnetosome genes.</title>
        <authorList>
            <person name="Kolinko S."/>
            <person name="Richter M."/>
            <person name="Glockner F.O."/>
            <person name="Brachmann A."/>
            <person name="Schuler D."/>
        </authorList>
    </citation>
    <scope>NUCLEOTIDE SEQUENCE [LARGE SCALE GENOMIC DNA]</scope>
    <source>
        <strain evidence="10">TM-1</strain>
    </source>
</reference>
<dbReference type="SUPFAM" id="SSF47384">
    <property type="entry name" value="Homodimeric domain of signal transducing histidine kinase"/>
    <property type="match status" value="1"/>
</dbReference>
<dbReference type="GO" id="GO:0005524">
    <property type="term" value="F:ATP binding"/>
    <property type="evidence" value="ECO:0007669"/>
    <property type="project" value="UniProtKB-KW"/>
</dbReference>
<evidence type="ECO:0000256" key="5">
    <source>
        <dbReference type="ARBA" id="ARBA00022741"/>
    </source>
</evidence>
<comment type="catalytic activity">
    <reaction evidence="1">
        <text>ATP + protein L-histidine = ADP + protein N-phospho-L-histidine.</text>
        <dbReference type="EC" id="2.7.13.3"/>
    </reaction>
</comment>
<dbReference type="PRINTS" id="PR00344">
    <property type="entry name" value="BCTRLSENSOR"/>
</dbReference>
<dbReference type="SMART" id="SM00387">
    <property type="entry name" value="HATPase_c"/>
    <property type="match status" value="1"/>
</dbReference>
<dbReference type="AlphaFoldDB" id="A0A0F3GXA3"/>
<accession>A0A0F3GXA3</accession>
<dbReference type="PANTHER" id="PTHR43065:SF10">
    <property type="entry name" value="PEROXIDE STRESS-ACTIVATED HISTIDINE KINASE MAK3"/>
    <property type="match status" value="1"/>
</dbReference>
<evidence type="ECO:0000313" key="10">
    <source>
        <dbReference type="EMBL" id="KJU86526.1"/>
    </source>
</evidence>
<evidence type="ECO:0000256" key="2">
    <source>
        <dbReference type="ARBA" id="ARBA00012438"/>
    </source>
</evidence>
<dbReference type="CDD" id="cd00082">
    <property type="entry name" value="HisKA"/>
    <property type="match status" value="1"/>
</dbReference>
<evidence type="ECO:0000256" key="6">
    <source>
        <dbReference type="ARBA" id="ARBA00022777"/>
    </source>
</evidence>
<protein>
    <recommendedName>
        <fullName evidence="2">histidine kinase</fullName>
        <ecNumber evidence="2">2.7.13.3</ecNumber>
    </recommendedName>
</protein>
<keyword evidence="8" id="KW-0902">Two-component regulatory system</keyword>
<gene>
    <name evidence="10" type="ORF">MBAV_001275</name>
</gene>
<evidence type="ECO:0000256" key="4">
    <source>
        <dbReference type="ARBA" id="ARBA00022679"/>
    </source>
</evidence>
<dbReference type="PROSITE" id="PS50109">
    <property type="entry name" value="HIS_KIN"/>
    <property type="match status" value="1"/>
</dbReference>
<dbReference type="Proteomes" id="UP000033423">
    <property type="component" value="Unassembled WGS sequence"/>
</dbReference>
<dbReference type="InterPro" id="IPR004358">
    <property type="entry name" value="Sig_transdc_His_kin-like_C"/>
</dbReference>
<evidence type="ECO:0000259" key="9">
    <source>
        <dbReference type="PROSITE" id="PS50109"/>
    </source>
</evidence>
<dbReference type="Pfam" id="PF02518">
    <property type="entry name" value="HATPase_c"/>
    <property type="match status" value="1"/>
</dbReference>
<keyword evidence="6 10" id="KW-0418">Kinase</keyword>